<protein>
    <submittedName>
        <fullName evidence="1">Uncharacterized protein</fullName>
    </submittedName>
</protein>
<proteinExistence type="predicted"/>
<organism evidence="1 2">
    <name type="scientific">Fluviibacter phosphoraccumulans</name>
    <dbReference type="NCBI Taxonomy" id="1751046"/>
    <lineage>
        <taxon>Bacteria</taxon>
        <taxon>Pseudomonadati</taxon>
        <taxon>Pseudomonadota</taxon>
        <taxon>Betaproteobacteria</taxon>
        <taxon>Rhodocyclales</taxon>
        <taxon>Fluviibacteraceae</taxon>
        <taxon>Fluviibacter</taxon>
    </lineage>
</organism>
<dbReference type="Proteomes" id="UP000463961">
    <property type="component" value="Chromosome"/>
</dbReference>
<gene>
    <name evidence="1" type="ORF">ICHIAU1_16190</name>
</gene>
<evidence type="ECO:0000313" key="2">
    <source>
        <dbReference type="Proteomes" id="UP000463961"/>
    </source>
</evidence>
<accession>A0A679HUR8</accession>
<name>A0A679HUR8_9RHOO</name>
<dbReference type="EMBL" id="AP022345">
    <property type="protein sequence ID" value="BBU69336.1"/>
    <property type="molecule type" value="Genomic_DNA"/>
</dbReference>
<dbReference type="AlphaFoldDB" id="A0A679HUR8"/>
<sequence>MDLQIPSQLDADLESYSYRHHLIDKDLTLTELAHVWTTPNLVRTIPRFVDDWNKSKFAKIELAEINACVVTNGERLSIQGARIGYELNYGEVELPLRAVQELSVLDMPSDQDARTFMFGLKNESQSEIIVDAQSSELRWDILGKGLLNEGMVLIGVELKANKPVAITTMSLDL</sequence>
<reference evidence="2" key="1">
    <citation type="submission" date="2020-01" db="EMBL/GenBank/DDBJ databases">
        <title>Phosphoaccumulans saitamaens gen. nov., sp. nov., a polyphosphate accumulating bacterium isolated from surface river water.</title>
        <authorList>
            <person name="Watanabe K."/>
            <person name="Suda W."/>
        </authorList>
    </citation>
    <scope>NUCLEOTIDE SEQUENCE [LARGE SCALE GENOMIC DNA]</scope>
    <source>
        <strain evidence="2">ICHIAU1</strain>
    </source>
</reference>
<keyword evidence="2" id="KW-1185">Reference proteome</keyword>
<evidence type="ECO:0000313" key="1">
    <source>
        <dbReference type="EMBL" id="BBU69336.1"/>
    </source>
</evidence>